<dbReference type="Proteomes" id="UP001193680">
    <property type="component" value="Unassembled WGS sequence"/>
</dbReference>
<protein>
    <recommendedName>
        <fullName evidence="10">Sulfite reductase [NADPH] flavoprotein alpha-component</fullName>
        <shortName evidence="10">SiR-FP</shortName>
        <ecNumber evidence="10">1.8.1.2</ecNumber>
    </recommendedName>
</protein>
<keyword evidence="9 10" id="KW-0198">Cysteine biosynthesis</keyword>
<name>A0ABS0BVB5_9GAMM</name>
<comment type="caution">
    <text evidence="13">The sequence shown here is derived from an EMBL/GenBank/DDBJ whole genome shotgun (WGS) entry which is preliminary data.</text>
</comment>
<accession>A0ABS0BVB5</accession>
<sequence length="603" mass="67412">MSNYTDPALLLFEPHERDGIEKLVNGASPFKLAWLSGYLAARGWDGFKQENLPSMAAEKSSVSDMQPVRILFASQTGNAQSLAEQLHNSLCQAGLSAELTNISDFKPSQLKEESRLVLITSTQGEGEPPESAESFFKLLSGKRAPDLKHLSFAVLGLGDRSYEFFCQAAIDADRHFSDLGGKAFLPVQALDVDYEQEANAWSEQLVSVLKAQQPEESSFAIASDQNVPASAEYGKQTPFKAQLLVNQAITSLGSAKDIRHYEISLETSGIQYQPGDVLGVYFRNNAASVDELLKTLSLKGTETVQLDGEAIELRHALLEKFELTQSYPKFAKAYAEHSNQTQRTSPLRENVADAVALRAYLAERQIYDIVAEFPCQLEAQDLADMLRKQQPRFYSIASAQSEVGEEVHLTVRTVEYDAFGSTHYGGASGCLASLKEGDDIRVFVQPSEFKLPKDPQTPVIMVGPGTGIAPFRSFLQHREQAGAQGENWLFFGNSRFCEDFLYQQEWQEWLRSGLLTRMNTAFSRDQATRIYVQHRLKEEGKTLFEWLQRGAFIYVCGDASRMAKDVHQALIDVIAEHGNRSSEQAEAYLDQLKQEKRYQKDVY</sequence>
<keyword evidence="2 10" id="KW-0028">Amino-acid biosynthesis</keyword>
<dbReference type="InterPro" id="IPR017938">
    <property type="entry name" value="Riboflavin_synthase-like_b-brl"/>
</dbReference>
<dbReference type="Pfam" id="PF00667">
    <property type="entry name" value="FAD_binding_1"/>
    <property type="match status" value="1"/>
</dbReference>
<keyword evidence="14" id="KW-1185">Reference proteome</keyword>
<evidence type="ECO:0000256" key="7">
    <source>
        <dbReference type="ARBA" id="ARBA00022982"/>
    </source>
</evidence>
<dbReference type="InterPro" id="IPR023173">
    <property type="entry name" value="NADPH_Cyt_P450_Rdtase_alpha"/>
</dbReference>
<reference evidence="13 14" key="2">
    <citation type="submission" date="2020-11" db="EMBL/GenBank/DDBJ databases">
        <title>Sulfur oxidizing isolate from Hospital Hole Sinkhole.</title>
        <authorList>
            <person name="Scott K.M."/>
        </authorList>
    </citation>
    <scope>NUCLEOTIDE SEQUENCE [LARGE SCALE GENOMIC DNA]</scope>
    <source>
        <strain evidence="13 14">HH1</strain>
    </source>
</reference>
<dbReference type="PROSITE" id="PS51384">
    <property type="entry name" value="FAD_FR"/>
    <property type="match status" value="1"/>
</dbReference>
<dbReference type="PRINTS" id="PR00369">
    <property type="entry name" value="FLAVODOXIN"/>
</dbReference>
<evidence type="ECO:0000256" key="9">
    <source>
        <dbReference type="ARBA" id="ARBA00023192"/>
    </source>
</evidence>
<keyword evidence="1 10" id="KW-0813">Transport</keyword>
<evidence type="ECO:0000256" key="8">
    <source>
        <dbReference type="ARBA" id="ARBA00023002"/>
    </source>
</evidence>
<dbReference type="InterPro" id="IPR001094">
    <property type="entry name" value="Flavdoxin-like"/>
</dbReference>
<organism evidence="13 14">
    <name type="scientific">Thiomicrorhabdus heinhorstiae</name>
    <dbReference type="NCBI Taxonomy" id="2748010"/>
    <lineage>
        <taxon>Bacteria</taxon>
        <taxon>Pseudomonadati</taxon>
        <taxon>Pseudomonadota</taxon>
        <taxon>Gammaproteobacteria</taxon>
        <taxon>Thiotrichales</taxon>
        <taxon>Piscirickettsiaceae</taxon>
        <taxon>Thiomicrorhabdus</taxon>
    </lineage>
</organism>
<evidence type="ECO:0000256" key="5">
    <source>
        <dbReference type="ARBA" id="ARBA00022827"/>
    </source>
</evidence>
<evidence type="ECO:0000256" key="3">
    <source>
        <dbReference type="ARBA" id="ARBA00022630"/>
    </source>
</evidence>
<comment type="subunit">
    <text evidence="10">Alpha(8)-beta(8). The alpha component is a flavoprotein, the beta component is a hemoprotein.</text>
</comment>
<gene>
    <name evidence="13" type="ORF">H8792_005380</name>
</gene>
<evidence type="ECO:0000256" key="1">
    <source>
        <dbReference type="ARBA" id="ARBA00022448"/>
    </source>
</evidence>
<dbReference type="InterPro" id="IPR001709">
    <property type="entry name" value="Flavoprot_Pyr_Nucl_cyt_Rdtase"/>
</dbReference>
<keyword evidence="5 10" id="KW-0274">FAD</keyword>
<dbReference type="Gene3D" id="1.20.990.10">
    <property type="entry name" value="NADPH-cytochrome p450 Reductase, Chain A, domain 3"/>
    <property type="match status" value="1"/>
</dbReference>
<keyword evidence="8 10" id="KW-0560">Oxidoreductase</keyword>
<dbReference type="Gene3D" id="3.40.50.360">
    <property type="match status" value="1"/>
</dbReference>
<dbReference type="InterPro" id="IPR010199">
    <property type="entry name" value="CysJ"/>
</dbReference>
<evidence type="ECO:0000313" key="14">
    <source>
        <dbReference type="Proteomes" id="UP001193680"/>
    </source>
</evidence>
<dbReference type="EC" id="1.8.1.2" evidence="10"/>
<comment type="function">
    <text evidence="10">Component of the sulfite reductase complex that catalyzes the 6-electron reduction of sulfite to sulfide. This is one of several activities required for the biosynthesis of L-cysteine from sulfate. The flavoprotein component catalyzes the electron flow from NADPH -&gt; FAD -&gt; FMN to the hemoprotein component.</text>
</comment>
<dbReference type="SUPFAM" id="SSF63380">
    <property type="entry name" value="Riboflavin synthase domain-like"/>
    <property type="match status" value="1"/>
</dbReference>
<dbReference type="PROSITE" id="PS50902">
    <property type="entry name" value="FLAVODOXIN_LIKE"/>
    <property type="match status" value="1"/>
</dbReference>
<evidence type="ECO:0000256" key="10">
    <source>
        <dbReference type="PIRNR" id="PIRNR000207"/>
    </source>
</evidence>
<comment type="cofactor">
    <cofactor evidence="10">
        <name>FAD</name>
        <dbReference type="ChEBI" id="CHEBI:57692"/>
    </cofactor>
    <text evidence="10">Binds 1 FAD per subunit.</text>
</comment>
<evidence type="ECO:0000259" key="11">
    <source>
        <dbReference type="PROSITE" id="PS50902"/>
    </source>
</evidence>
<dbReference type="GO" id="GO:0004783">
    <property type="term" value="F:sulfite reductase (NADPH) activity"/>
    <property type="evidence" value="ECO:0007669"/>
    <property type="project" value="UniProtKB-EC"/>
</dbReference>
<dbReference type="InterPro" id="IPR029039">
    <property type="entry name" value="Flavoprotein-like_sf"/>
</dbReference>
<dbReference type="EMBL" id="JACBGI020000007">
    <property type="protein sequence ID" value="MBF6057768.1"/>
    <property type="molecule type" value="Genomic_DNA"/>
</dbReference>
<dbReference type="InterPro" id="IPR001433">
    <property type="entry name" value="OxRdtase_FAD/NAD-bd"/>
</dbReference>
<dbReference type="PANTHER" id="PTHR19384:SF128">
    <property type="entry name" value="NADPH OXIDOREDUCTASE A"/>
    <property type="match status" value="1"/>
</dbReference>
<dbReference type="PRINTS" id="PR00371">
    <property type="entry name" value="FPNCR"/>
</dbReference>
<comment type="catalytic activity">
    <reaction evidence="10">
        <text>hydrogen sulfide + 3 NADP(+) + 3 H2O = sulfite + 3 NADPH + 4 H(+)</text>
        <dbReference type="Rhea" id="RHEA:13801"/>
        <dbReference type="ChEBI" id="CHEBI:15377"/>
        <dbReference type="ChEBI" id="CHEBI:15378"/>
        <dbReference type="ChEBI" id="CHEBI:17359"/>
        <dbReference type="ChEBI" id="CHEBI:29919"/>
        <dbReference type="ChEBI" id="CHEBI:57783"/>
        <dbReference type="ChEBI" id="CHEBI:58349"/>
        <dbReference type="EC" id="1.8.1.2"/>
    </reaction>
</comment>
<evidence type="ECO:0000313" key="13">
    <source>
        <dbReference type="EMBL" id="MBF6057768.1"/>
    </source>
</evidence>
<reference evidence="13 14" key="1">
    <citation type="submission" date="2020-06" db="EMBL/GenBank/DDBJ databases">
        <authorList>
            <person name="Scott K."/>
        </authorList>
    </citation>
    <scope>NUCLEOTIDE SEQUENCE [LARGE SCALE GENOMIC DNA]</scope>
    <source>
        <strain evidence="13 14">HH1</strain>
    </source>
</reference>
<dbReference type="SUPFAM" id="SSF52343">
    <property type="entry name" value="Ferredoxin reductase-like, C-terminal NADP-linked domain"/>
    <property type="match status" value="1"/>
</dbReference>
<dbReference type="InterPro" id="IPR003097">
    <property type="entry name" value="CysJ-like_FAD-binding"/>
</dbReference>
<comment type="pathway">
    <text evidence="10">Sulfur metabolism; hydrogen sulfide biosynthesis; hydrogen sulfide from sulfite (NADPH route): step 1/1.</text>
</comment>
<dbReference type="Pfam" id="PF00258">
    <property type="entry name" value="Flavodoxin_1"/>
    <property type="match status" value="1"/>
</dbReference>
<dbReference type="NCBIfam" id="TIGR01931">
    <property type="entry name" value="cysJ"/>
    <property type="match status" value="1"/>
</dbReference>
<evidence type="ECO:0000259" key="12">
    <source>
        <dbReference type="PROSITE" id="PS51384"/>
    </source>
</evidence>
<evidence type="ECO:0000256" key="2">
    <source>
        <dbReference type="ARBA" id="ARBA00022605"/>
    </source>
</evidence>
<dbReference type="InterPro" id="IPR039261">
    <property type="entry name" value="FNR_nucleotide-bd"/>
</dbReference>
<proteinExistence type="predicted"/>
<dbReference type="Pfam" id="PF00175">
    <property type="entry name" value="NAD_binding_1"/>
    <property type="match status" value="1"/>
</dbReference>
<dbReference type="PIRSF" id="PIRSF000207">
    <property type="entry name" value="SiR-FP_CysJ"/>
    <property type="match status" value="1"/>
</dbReference>
<keyword evidence="7 10" id="KW-0249">Electron transport</keyword>
<evidence type="ECO:0000256" key="4">
    <source>
        <dbReference type="ARBA" id="ARBA00022643"/>
    </source>
</evidence>
<dbReference type="RefSeq" id="WP_185977917.1">
    <property type="nucleotide sequence ID" value="NZ_JACBGI020000007.1"/>
</dbReference>
<feature type="domain" description="Flavodoxin-like" evidence="11">
    <location>
        <begin position="68"/>
        <end position="206"/>
    </location>
</feature>
<dbReference type="Gene3D" id="3.40.50.80">
    <property type="entry name" value="Nucleotide-binding domain of ferredoxin-NADP reductase (FNR) module"/>
    <property type="match status" value="1"/>
</dbReference>
<dbReference type="SUPFAM" id="SSF52218">
    <property type="entry name" value="Flavoproteins"/>
    <property type="match status" value="1"/>
</dbReference>
<dbReference type="PANTHER" id="PTHR19384">
    <property type="entry name" value="NITRIC OXIDE SYNTHASE-RELATED"/>
    <property type="match status" value="1"/>
</dbReference>
<comment type="cofactor">
    <cofactor evidence="10">
        <name>FMN</name>
        <dbReference type="ChEBI" id="CHEBI:58210"/>
    </cofactor>
    <text evidence="10">Binds 1 FMN per subunit.</text>
</comment>
<dbReference type="CDD" id="cd06199">
    <property type="entry name" value="SiR"/>
    <property type="match status" value="1"/>
</dbReference>
<dbReference type="InterPro" id="IPR008254">
    <property type="entry name" value="Flavodoxin/NO_synth"/>
</dbReference>
<evidence type="ECO:0000256" key="6">
    <source>
        <dbReference type="ARBA" id="ARBA00022857"/>
    </source>
</evidence>
<keyword evidence="3 10" id="KW-0285">Flavoprotein</keyword>
<keyword evidence="6 10" id="KW-0521">NADP</keyword>
<dbReference type="Gene3D" id="2.40.30.10">
    <property type="entry name" value="Translation factors"/>
    <property type="match status" value="1"/>
</dbReference>
<dbReference type="InterPro" id="IPR017927">
    <property type="entry name" value="FAD-bd_FR_type"/>
</dbReference>
<feature type="domain" description="FAD-binding FR-type" evidence="12">
    <location>
        <begin position="236"/>
        <end position="452"/>
    </location>
</feature>
<keyword evidence="4 10" id="KW-0288">FMN</keyword>